<dbReference type="RefSeq" id="WP_280937057.1">
    <property type="nucleotide sequence ID" value="NZ_CP123758.1"/>
</dbReference>
<evidence type="ECO:0000313" key="1">
    <source>
        <dbReference type="EMBL" id="WGO82332.1"/>
    </source>
</evidence>
<gene>
    <name evidence="1" type="ORF">QG404_00940</name>
</gene>
<proteinExistence type="predicted"/>
<reference evidence="1 2" key="1">
    <citation type="submission" date="2023-04" db="EMBL/GenBank/DDBJ databases">
        <title>Genome dynamics across the evolutionary transition to endosymbiosis.</title>
        <authorList>
            <person name="Siozios S."/>
            <person name="Nadal-Jimenez P."/>
            <person name="Azagi T."/>
            <person name="Sprong H."/>
            <person name="Frost C.L."/>
            <person name="Parratt S.R."/>
            <person name="Taylor G."/>
            <person name="Brettell L."/>
            <person name="Lew K.C."/>
            <person name="Croft L."/>
            <person name="King K.C."/>
            <person name="Brockhurst M.A."/>
            <person name="Hypsa V."/>
            <person name="Novakova E."/>
            <person name="Darby A.C."/>
            <person name="Hurst G.D.D."/>
        </authorList>
    </citation>
    <scope>NUCLEOTIDE SEQUENCE [LARGE SCALE GENOMIC DNA]</scope>
    <source>
        <strain evidence="2">aApi_AU</strain>
        <plasmid evidence="1 2">paApi_AU2</plasmid>
    </source>
</reference>
<dbReference type="Proteomes" id="UP001231859">
    <property type="component" value="Plasmid paApi_AU2"/>
</dbReference>
<sequence length="81" mass="9606">MNKTKNNFITYITYVDSNGEEKVLARILDDIVYNKLTHETTESDKSLDYLLKTTIKRSEIIRKRINKKSYLKNKISKLFFA</sequence>
<name>A0ABY8NYK5_9GAMM</name>
<accession>A0ABY8NYK5</accession>
<keyword evidence="2" id="KW-1185">Reference proteome</keyword>
<dbReference type="EMBL" id="CP123758">
    <property type="protein sequence ID" value="WGO82332.1"/>
    <property type="molecule type" value="Genomic_DNA"/>
</dbReference>
<organism evidence="1 2">
    <name type="scientific">Arsenophonus apicola</name>
    <dbReference type="NCBI Taxonomy" id="2879119"/>
    <lineage>
        <taxon>Bacteria</taxon>
        <taxon>Pseudomonadati</taxon>
        <taxon>Pseudomonadota</taxon>
        <taxon>Gammaproteobacteria</taxon>
        <taxon>Enterobacterales</taxon>
        <taxon>Morganellaceae</taxon>
        <taxon>Arsenophonus</taxon>
    </lineage>
</organism>
<keyword evidence="1" id="KW-0614">Plasmid</keyword>
<protein>
    <submittedName>
        <fullName evidence="1">Uncharacterized protein</fullName>
    </submittedName>
</protein>
<geneLocation type="plasmid" evidence="1 2">
    <name>paApi_AU2</name>
</geneLocation>
<evidence type="ECO:0000313" key="2">
    <source>
        <dbReference type="Proteomes" id="UP001231859"/>
    </source>
</evidence>